<dbReference type="OrthoDB" id="10353551at2759"/>
<keyword evidence="1" id="KW-0472">Membrane</keyword>
<protein>
    <submittedName>
        <fullName evidence="2">Uncharacterized protein</fullName>
    </submittedName>
</protein>
<feature type="transmembrane region" description="Helical" evidence="1">
    <location>
        <begin position="310"/>
        <end position="328"/>
    </location>
</feature>
<evidence type="ECO:0000313" key="2">
    <source>
        <dbReference type="EMBL" id="GFS78801.1"/>
    </source>
</evidence>
<keyword evidence="3" id="KW-1185">Reference proteome</keyword>
<organism evidence="2 3">
    <name type="scientific">Nephila pilipes</name>
    <name type="common">Giant wood spider</name>
    <name type="synonym">Nephila maculata</name>
    <dbReference type="NCBI Taxonomy" id="299642"/>
    <lineage>
        <taxon>Eukaryota</taxon>
        <taxon>Metazoa</taxon>
        <taxon>Ecdysozoa</taxon>
        <taxon>Arthropoda</taxon>
        <taxon>Chelicerata</taxon>
        <taxon>Arachnida</taxon>
        <taxon>Araneae</taxon>
        <taxon>Araneomorphae</taxon>
        <taxon>Entelegynae</taxon>
        <taxon>Araneoidea</taxon>
        <taxon>Nephilidae</taxon>
        <taxon>Nephila</taxon>
    </lineage>
</organism>
<keyword evidence="1" id="KW-1133">Transmembrane helix</keyword>
<feature type="transmembrane region" description="Helical" evidence="1">
    <location>
        <begin position="266"/>
        <end position="289"/>
    </location>
</feature>
<evidence type="ECO:0000256" key="1">
    <source>
        <dbReference type="SAM" id="Phobius"/>
    </source>
</evidence>
<accession>A0A8X6MUI5</accession>
<dbReference type="Proteomes" id="UP000887013">
    <property type="component" value="Unassembled WGS sequence"/>
</dbReference>
<comment type="caution">
    <text evidence="2">The sequence shown here is derived from an EMBL/GenBank/DDBJ whole genome shotgun (WGS) entry which is preliminary data.</text>
</comment>
<feature type="transmembrane region" description="Helical" evidence="1">
    <location>
        <begin position="224"/>
        <end position="246"/>
    </location>
</feature>
<gene>
    <name evidence="2" type="ORF">NPIL_325451</name>
</gene>
<dbReference type="AlphaFoldDB" id="A0A8X6MUI5"/>
<keyword evidence="1" id="KW-0812">Transmembrane</keyword>
<feature type="transmembrane region" description="Helical" evidence="1">
    <location>
        <begin position="165"/>
        <end position="190"/>
    </location>
</feature>
<feature type="transmembrane region" description="Helical" evidence="1">
    <location>
        <begin position="196"/>
        <end position="217"/>
    </location>
</feature>
<sequence>MGDRNYPLFRRCTSPNPCHRAEKSCAVGVLRAARGWKTSIDGTDLRISKMEVLSELGSQPKTYRVETTLENNEEGPTDPDVLWDRSVQFVRNSYLREMYADPYFDGPHILNPSSRGDDTPLPPPPIPDEEYMKKLDAVVLEEAAEEVLWQMAKARIRTQKMILEIIKIFHLFMSGILSMALVFTVALDWLAVKGHSYDLCIVPLLVLLLFVSMQNIYAVVNLKIFCFGMYSPIPVIWVLLTAMSPGHCRDPLMCPDRCESVIHHLSAAHILVVFFEYCVAAGIHTSVVLELNRHLRLSLRQLLNHALYNYPLLVIVILKSIVIVPHQAPHWSNNTGLYKKVPTHCYKKSWDVL</sequence>
<dbReference type="EMBL" id="BMAW01051129">
    <property type="protein sequence ID" value="GFS78801.1"/>
    <property type="molecule type" value="Genomic_DNA"/>
</dbReference>
<evidence type="ECO:0000313" key="3">
    <source>
        <dbReference type="Proteomes" id="UP000887013"/>
    </source>
</evidence>
<proteinExistence type="predicted"/>
<name>A0A8X6MUI5_NEPPI</name>
<reference evidence="2" key="1">
    <citation type="submission" date="2020-08" db="EMBL/GenBank/DDBJ databases">
        <title>Multicomponent nature underlies the extraordinary mechanical properties of spider dragline silk.</title>
        <authorList>
            <person name="Kono N."/>
            <person name="Nakamura H."/>
            <person name="Mori M."/>
            <person name="Yoshida Y."/>
            <person name="Ohtoshi R."/>
            <person name="Malay A.D."/>
            <person name="Moran D.A.P."/>
            <person name="Tomita M."/>
            <person name="Numata K."/>
            <person name="Arakawa K."/>
        </authorList>
    </citation>
    <scope>NUCLEOTIDE SEQUENCE</scope>
</reference>